<dbReference type="Pfam" id="PF00023">
    <property type="entry name" value="Ank"/>
    <property type="match status" value="1"/>
</dbReference>
<evidence type="ECO:0000256" key="7">
    <source>
        <dbReference type="SAM" id="MobiDB-lite"/>
    </source>
</evidence>
<dbReference type="SUPFAM" id="SSF48403">
    <property type="entry name" value="Ankyrin repeat"/>
    <property type="match status" value="2"/>
</dbReference>
<proteinExistence type="inferred from homology"/>
<dbReference type="Gene3D" id="1.25.40.20">
    <property type="entry name" value="Ankyrin repeat-containing domain"/>
    <property type="match status" value="3"/>
</dbReference>
<evidence type="ECO:0000256" key="6">
    <source>
        <dbReference type="PROSITE-ProRule" id="PRU00023"/>
    </source>
</evidence>
<feature type="compositionally biased region" description="Polar residues" evidence="7">
    <location>
        <begin position="505"/>
        <end position="517"/>
    </location>
</feature>
<dbReference type="EMBL" id="JAOYFB010000039">
    <property type="protein sequence ID" value="KAK4029173.1"/>
    <property type="molecule type" value="Genomic_DNA"/>
</dbReference>
<feature type="repeat" description="ANK" evidence="6">
    <location>
        <begin position="217"/>
        <end position="249"/>
    </location>
</feature>
<reference evidence="8 9" key="1">
    <citation type="journal article" date="2023" name="Nucleic Acids Res.">
        <title>The hologenome of Daphnia magna reveals possible DNA methylation and microbiome-mediated evolution of the host genome.</title>
        <authorList>
            <person name="Chaturvedi A."/>
            <person name="Li X."/>
            <person name="Dhandapani V."/>
            <person name="Marshall H."/>
            <person name="Kissane S."/>
            <person name="Cuenca-Cambronero M."/>
            <person name="Asole G."/>
            <person name="Calvet F."/>
            <person name="Ruiz-Romero M."/>
            <person name="Marangio P."/>
            <person name="Guigo R."/>
            <person name="Rago D."/>
            <person name="Mirbahai L."/>
            <person name="Eastwood N."/>
            <person name="Colbourne J.K."/>
            <person name="Zhou J."/>
            <person name="Mallon E."/>
            <person name="Orsini L."/>
        </authorList>
    </citation>
    <scope>NUCLEOTIDE SEQUENCE [LARGE SCALE GENOMIC DNA]</scope>
    <source>
        <strain evidence="8">LRV0_1</strain>
    </source>
</reference>
<gene>
    <name evidence="8" type="ORF">OUZ56_022180</name>
</gene>
<name>A0ABR0AVN0_9CRUS</name>
<dbReference type="InterPro" id="IPR002110">
    <property type="entry name" value="Ankyrin_rpt"/>
</dbReference>
<feature type="repeat" description="ANK" evidence="6">
    <location>
        <begin position="184"/>
        <end position="216"/>
    </location>
</feature>
<feature type="repeat" description="ANK" evidence="6">
    <location>
        <begin position="283"/>
        <end position="315"/>
    </location>
</feature>
<feature type="compositionally biased region" description="Low complexity" evidence="7">
    <location>
        <begin position="518"/>
        <end position="527"/>
    </location>
</feature>
<dbReference type="Pfam" id="PF13637">
    <property type="entry name" value="Ank_4"/>
    <property type="match status" value="1"/>
</dbReference>
<sequence>MAEGGWDVQMEESDFMGINTVAPEEQPRLHTERLVSSRSRDSERKLSFPERGFRQQQQQPPAGMQLVRAAAVAADPFGEQEEDVEQEEWRLEIAEEELVQARNPHPVAPVAGFADRQHLDGVDFLDHRARNEVALLVSAVTNGATPMLMACRNGHLDVVEYLVERCGADIEQAGSVTFDGETIEGAPPLWVAAAAGHVHIVRFLVRAGASVNCTTKTNSTPLRAACFDGHFEIVKYLIDHGADMEVANRHGHTCLMIACYKGHLKIARYLIELAADVNRKSVKGNTALHDCAESGSLEILQLLLSSGAKMVVDSYGMTPLLAAAVSGHTHIVEYIVHNLDTVSRKEKIDALELLGATFVDRKRDMLGALEYWKQAMQIRYESGVCSLPKPQGQSPIAAFENTLEATTVEQLEEAVSDPDGMRMQALLVRERILGAAHPETSYYIRYRGAVYADTGNFNRCIRLWMYALEMQQSMLEPLSPMTNSSLLSFAELFSFMMAERDAETRNNNNGPAVQSNRQPDAQQQQQQQPPPAVGLMAPQRSPPNIPPLSFSDVMAVLSRAVREIRAGTLQLSKVAAAERDLTYFHRTLGIIVHLIFLLAKIQPALNSLQDHALRKSLYDLVRLNARSRNGYTLLHLACTRDSTLLSRYPICSFPSTDVIRLLLDVGADPESTDHDGNTALHILAQTQPCPSSAVSLVLQRGCHLDQVNLKGQSFAQLMQKVQPIHEVVNTLQYTSLKCLCARVIRQHRLLFKGLVPQTLQPFVLKH</sequence>
<keyword evidence="9" id="KW-1185">Reference proteome</keyword>
<dbReference type="InterPro" id="IPR036770">
    <property type="entry name" value="Ankyrin_rpt-contain_sf"/>
</dbReference>
<comment type="caution">
    <text evidence="8">The sequence shown here is derived from an EMBL/GenBank/DDBJ whole genome shotgun (WGS) entry which is preliminary data.</text>
</comment>
<evidence type="ECO:0000313" key="8">
    <source>
        <dbReference type="EMBL" id="KAK4029173.1"/>
    </source>
</evidence>
<feature type="repeat" description="ANK" evidence="6">
    <location>
        <begin position="629"/>
        <end position="674"/>
    </location>
</feature>
<feature type="region of interest" description="Disordered" evidence="7">
    <location>
        <begin position="18"/>
        <end position="61"/>
    </location>
</feature>
<evidence type="ECO:0000313" key="9">
    <source>
        <dbReference type="Proteomes" id="UP001234178"/>
    </source>
</evidence>
<feature type="compositionally biased region" description="Basic and acidic residues" evidence="7">
    <location>
        <begin position="25"/>
        <end position="53"/>
    </location>
</feature>
<keyword evidence="3" id="KW-0833">Ubl conjugation pathway</keyword>
<accession>A0ABR0AVN0</accession>
<dbReference type="Pfam" id="PF13606">
    <property type="entry name" value="Ank_3"/>
    <property type="match status" value="1"/>
</dbReference>
<evidence type="ECO:0000256" key="4">
    <source>
        <dbReference type="ARBA" id="ARBA00023043"/>
    </source>
</evidence>
<organism evidence="8 9">
    <name type="scientific">Daphnia magna</name>
    <dbReference type="NCBI Taxonomy" id="35525"/>
    <lineage>
        <taxon>Eukaryota</taxon>
        <taxon>Metazoa</taxon>
        <taxon>Ecdysozoa</taxon>
        <taxon>Arthropoda</taxon>
        <taxon>Crustacea</taxon>
        <taxon>Branchiopoda</taxon>
        <taxon>Diplostraca</taxon>
        <taxon>Cladocera</taxon>
        <taxon>Anomopoda</taxon>
        <taxon>Daphniidae</taxon>
        <taxon>Daphnia</taxon>
    </lineage>
</organism>
<dbReference type="PANTHER" id="PTHR24173:SF85">
    <property type="entry name" value="PROTEIN FEM-1 HOMOLOG CG6966"/>
    <property type="match status" value="1"/>
</dbReference>
<dbReference type="PROSITE" id="PS50088">
    <property type="entry name" value="ANK_REPEAT"/>
    <property type="match status" value="6"/>
</dbReference>
<dbReference type="InterPro" id="IPR011990">
    <property type="entry name" value="TPR-like_helical_dom_sf"/>
</dbReference>
<evidence type="ECO:0000256" key="1">
    <source>
        <dbReference type="ARBA" id="ARBA00004906"/>
    </source>
</evidence>
<dbReference type="Pfam" id="PF12796">
    <property type="entry name" value="Ank_2"/>
    <property type="match status" value="1"/>
</dbReference>
<dbReference type="PRINTS" id="PR01415">
    <property type="entry name" value="ANKYRIN"/>
</dbReference>
<evidence type="ECO:0000256" key="2">
    <source>
        <dbReference type="ARBA" id="ARBA00022737"/>
    </source>
</evidence>
<evidence type="ECO:0000256" key="3">
    <source>
        <dbReference type="ARBA" id="ARBA00022786"/>
    </source>
</evidence>
<dbReference type="PROSITE" id="PS50297">
    <property type="entry name" value="ANK_REP_REGION"/>
    <property type="match status" value="5"/>
</dbReference>
<dbReference type="PANTHER" id="PTHR24173">
    <property type="entry name" value="ANKYRIN REPEAT CONTAINING"/>
    <property type="match status" value="1"/>
</dbReference>
<feature type="repeat" description="ANK" evidence="6">
    <location>
        <begin position="250"/>
        <end position="282"/>
    </location>
</feature>
<keyword evidence="4 6" id="KW-0040">ANK repeat</keyword>
<dbReference type="SMART" id="SM00248">
    <property type="entry name" value="ANK"/>
    <property type="match status" value="8"/>
</dbReference>
<comment type="similarity">
    <text evidence="5">Belongs to the fem-1 family.</text>
</comment>
<dbReference type="Gene3D" id="1.25.40.10">
    <property type="entry name" value="Tetratricopeptide repeat domain"/>
    <property type="match status" value="1"/>
</dbReference>
<keyword evidence="2" id="KW-0677">Repeat</keyword>
<feature type="region of interest" description="Disordered" evidence="7">
    <location>
        <begin position="504"/>
        <end position="540"/>
    </location>
</feature>
<protein>
    <submittedName>
        <fullName evidence="8">Uncharacterized protein</fullName>
    </submittedName>
</protein>
<feature type="repeat" description="ANK" evidence="6">
    <location>
        <begin position="142"/>
        <end position="165"/>
    </location>
</feature>
<dbReference type="Proteomes" id="UP001234178">
    <property type="component" value="Unassembled WGS sequence"/>
</dbReference>
<comment type="pathway">
    <text evidence="1">Protein modification; protein ubiquitination.</text>
</comment>
<evidence type="ECO:0000256" key="5">
    <source>
        <dbReference type="ARBA" id="ARBA00038500"/>
    </source>
</evidence>